<dbReference type="Proteomes" id="UP001168821">
    <property type="component" value="Unassembled WGS sequence"/>
</dbReference>
<comment type="caution">
    <text evidence="1">The sequence shown here is derived from an EMBL/GenBank/DDBJ whole genome shotgun (WGS) entry which is preliminary data.</text>
</comment>
<organism evidence="1 2">
    <name type="scientific">Zophobas morio</name>
    <dbReference type="NCBI Taxonomy" id="2755281"/>
    <lineage>
        <taxon>Eukaryota</taxon>
        <taxon>Metazoa</taxon>
        <taxon>Ecdysozoa</taxon>
        <taxon>Arthropoda</taxon>
        <taxon>Hexapoda</taxon>
        <taxon>Insecta</taxon>
        <taxon>Pterygota</taxon>
        <taxon>Neoptera</taxon>
        <taxon>Endopterygota</taxon>
        <taxon>Coleoptera</taxon>
        <taxon>Polyphaga</taxon>
        <taxon>Cucujiformia</taxon>
        <taxon>Tenebrionidae</taxon>
        <taxon>Zophobas</taxon>
    </lineage>
</organism>
<proteinExistence type="predicted"/>
<dbReference type="AlphaFoldDB" id="A0AA38M788"/>
<accession>A0AA38M788</accession>
<evidence type="ECO:0000313" key="2">
    <source>
        <dbReference type="Proteomes" id="UP001168821"/>
    </source>
</evidence>
<keyword evidence="2" id="KW-1185">Reference proteome</keyword>
<reference evidence="1" key="1">
    <citation type="journal article" date="2023" name="G3 (Bethesda)">
        <title>Whole genome assemblies of Zophobas morio and Tenebrio molitor.</title>
        <authorList>
            <person name="Kaur S."/>
            <person name="Stinson S.A."/>
            <person name="diCenzo G.C."/>
        </authorList>
    </citation>
    <scope>NUCLEOTIDE SEQUENCE</scope>
    <source>
        <strain evidence="1">QUZm001</strain>
    </source>
</reference>
<evidence type="ECO:0000313" key="1">
    <source>
        <dbReference type="EMBL" id="KAJ3645654.1"/>
    </source>
</evidence>
<protein>
    <submittedName>
        <fullName evidence="1">Uncharacterized protein</fullName>
    </submittedName>
</protein>
<dbReference type="EMBL" id="JALNTZ010000007">
    <property type="protein sequence ID" value="KAJ3645654.1"/>
    <property type="molecule type" value="Genomic_DNA"/>
</dbReference>
<gene>
    <name evidence="1" type="ORF">Zmor_023295</name>
</gene>
<sequence>MSKVLKRVHRLNGSYPLSANPKDRLDAWDRPPLVPSNTEAYTLSRIDLHASGMEEALHGGERVRDSPLLLVQKDNELLKHYQFWHPRRRYRRRLFLLNYHSLIIHFHCPELRVLRNPALTLSMIHRLRGDSPTSIFMAAVGVLLIALSGRPDVLESKEF</sequence>
<name>A0AA38M788_9CUCU</name>